<dbReference type="SUPFAM" id="SSF47413">
    <property type="entry name" value="lambda repressor-like DNA-binding domains"/>
    <property type="match status" value="1"/>
</dbReference>
<dbReference type="CDD" id="cd00093">
    <property type="entry name" value="HTH_XRE"/>
    <property type="match status" value="1"/>
</dbReference>
<evidence type="ECO:0000256" key="1">
    <source>
        <dbReference type="ARBA" id="ARBA00023125"/>
    </source>
</evidence>
<organism evidence="3 4">
    <name type="scientific">Suilimivivens aceti</name>
    <dbReference type="NCBI Taxonomy" id="2981774"/>
    <lineage>
        <taxon>Bacteria</taxon>
        <taxon>Bacillati</taxon>
        <taxon>Bacillota</taxon>
        <taxon>Clostridia</taxon>
        <taxon>Lachnospirales</taxon>
        <taxon>Lachnospiraceae</taxon>
        <taxon>Suilimivivens</taxon>
    </lineage>
</organism>
<dbReference type="EMBL" id="JAOQKJ010000009">
    <property type="protein sequence ID" value="MCU6745129.1"/>
    <property type="molecule type" value="Genomic_DNA"/>
</dbReference>
<dbReference type="SMART" id="SM00530">
    <property type="entry name" value="HTH_XRE"/>
    <property type="match status" value="1"/>
</dbReference>
<dbReference type="RefSeq" id="WP_262575226.1">
    <property type="nucleotide sequence ID" value="NZ_JAOQKJ010000009.1"/>
</dbReference>
<reference evidence="3 4" key="1">
    <citation type="journal article" date="2021" name="ISME Commun">
        <title>Automated analysis of genomic sequences facilitates high-throughput and comprehensive description of bacteria.</title>
        <authorList>
            <person name="Hitch T.C.A."/>
        </authorList>
    </citation>
    <scope>NUCLEOTIDE SEQUENCE [LARGE SCALE GENOMIC DNA]</scope>
    <source>
        <strain evidence="3 4">Sanger_18</strain>
    </source>
</reference>
<sequence>MKKNNGIDTTTVGGRIQKLREENNMTQAALAEELHLENKSSISRYESNRSTPTPELFVEMARLFGTTTDYILSGEMPARSSKLMQAEAILQGMKLDKTLDAAITMLMTLKGLEQ</sequence>
<proteinExistence type="predicted"/>
<keyword evidence="1" id="KW-0238">DNA-binding</keyword>
<dbReference type="InterPro" id="IPR010982">
    <property type="entry name" value="Lambda_DNA-bd_dom_sf"/>
</dbReference>
<comment type="caution">
    <text evidence="3">The sequence shown here is derived from an EMBL/GenBank/DDBJ whole genome shotgun (WGS) entry which is preliminary data.</text>
</comment>
<evidence type="ECO:0000259" key="2">
    <source>
        <dbReference type="PROSITE" id="PS50943"/>
    </source>
</evidence>
<dbReference type="PANTHER" id="PTHR46558:SF4">
    <property type="entry name" value="DNA-BIDING PHAGE PROTEIN"/>
    <property type="match status" value="1"/>
</dbReference>
<dbReference type="InterPro" id="IPR001387">
    <property type="entry name" value="Cro/C1-type_HTH"/>
</dbReference>
<evidence type="ECO:0000313" key="4">
    <source>
        <dbReference type="Proteomes" id="UP001652432"/>
    </source>
</evidence>
<name>A0ABT2T4G2_9FIRM</name>
<evidence type="ECO:0000313" key="3">
    <source>
        <dbReference type="EMBL" id="MCU6745129.1"/>
    </source>
</evidence>
<dbReference type="Pfam" id="PF01381">
    <property type="entry name" value="HTH_3"/>
    <property type="match status" value="1"/>
</dbReference>
<dbReference type="PROSITE" id="PS50943">
    <property type="entry name" value="HTH_CROC1"/>
    <property type="match status" value="1"/>
</dbReference>
<accession>A0ABT2T4G2</accession>
<keyword evidence="4" id="KW-1185">Reference proteome</keyword>
<dbReference type="Proteomes" id="UP001652432">
    <property type="component" value="Unassembled WGS sequence"/>
</dbReference>
<feature type="domain" description="HTH cro/C1-type" evidence="2">
    <location>
        <begin position="16"/>
        <end position="71"/>
    </location>
</feature>
<gene>
    <name evidence="3" type="ORF">OCV77_11610</name>
</gene>
<dbReference type="PANTHER" id="PTHR46558">
    <property type="entry name" value="TRACRIPTIONAL REGULATORY PROTEIN-RELATED-RELATED"/>
    <property type="match status" value="1"/>
</dbReference>
<dbReference type="Gene3D" id="1.10.260.40">
    <property type="entry name" value="lambda repressor-like DNA-binding domains"/>
    <property type="match status" value="1"/>
</dbReference>
<protein>
    <submittedName>
        <fullName evidence="3">Helix-turn-helix domain-containing protein</fullName>
    </submittedName>
</protein>